<dbReference type="AlphaFoldDB" id="N9PLW0"/>
<comment type="caution">
    <text evidence="1">The sequence shown here is derived from an EMBL/GenBank/DDBJ whole genome shotgun (WGS) entry which is preliminary data.</text>
</comment>
<dbReference type="EMBL" id="APRZ01000015">
    <property type="protein sequence ID" value="ENX34458.1"/>
    <property type="molecule type" value="Genomic_DNA"/>
</dbReference>
<protein>
    <recommendedName>
        <fullName evidence="3">Apea-like HEPN domain-containing protein</fullName>
    </recommendedName>
</protein>
<dbReference type="OrthoDB" id="6626310at2"/>
<evidence type="ECO:0000313" key="2">
    <source>
        <dbReference type="Proteomes" id="UP000013009"/>
    </source>
</evidence>
<proteinExistence type="predicted"/>
<dbReference type="RefSeq" id="WP_005273107.1">
    <property type="nucleotide sequence ID" value="NZ_KB850195.1"/>
</dbReference>
<accession>N9PLW0</accession>
<reference evidence="1 2" key="1">
    <citation type="submission" date="2013-02" db="EMBL/GenBank/DDBJ databases">
        <title>The Genome Sequence of Acinetobacter sp. NIPH 1859.</title>
        <authorList>
            <consortium name="The Broad Institute Genome Sequencing Platform"/>
            <consortium name="The Broad Institute Genome Sequencing Center for Infectious Disease"/>
            <person name="Cerqueira G."/>
            <person name="Feldgarden M."/>
            <person name="Courvalin P."/>
            <person name="Perichon B."/>
            <person name="Grillot-Courvalin C."/>
            <person name="Clermont D."/>
            <person name="Rocha E."/>
            <person name="Yoon E.-J."/>
            <person name="Nemec A."/>
            <person name="Walker B."/>
            <person name="Young S.K."/>
            <person name="Zeng Q."/>
            <person name="Gargeya S."/>
            <person name="Fitzgerald M."/>
            <person name="Haas B."/>
            <person name="Abouelleil A."/>
            <person name="Alvarado L."/>
            <person name="Arachchi H.M."/>
            <person name="Berlin A.M."/>
            <person name="Chapman S.B."/>
            <person name="Dewar J."/>
            <person name="Goldberg J."/>
            <person name="Griggs A."/>
            <person name="Gujja S."/>
            <person name="Hansen M."/>
            <person name="Howarth C."/>
            <person name="Imamovic A."/>
            <person name="Larimer J."/>
            <person name="McCowan C."/>
            <person name="Murphy C."/>
            <person name="Neiman D."/>
            <person name="Pearson M."/>
            <person name="Priest M."/>
            <person name="Roberts A."/>
            <person name="Saif S."/>
            <person name="Shea T."/>
            <person name="Sisk P."/>
            <person name="Sykes S."/>
            <person name="Wortman J."/>
            <person name="Nusbaum C."/>
            <person name="Birren B."/>
        </authorList>
    </citation>
    <scope>NUCLEOTIDE SEQUENCE [LARGE SCALE GENOMIC DNA]</scope>
    <source>
        <strain evidence="1 2">NIPH 1859</strain>
    </source>
</reference>
<gene>
    <name evidence="1" type="ORF">F889_01740</name>
</gene>
<dbReference type="PATRIC" id="fig|1217695.3.peg.1683"/>
<evidence type="ECO:0000313" key="1">
    <source>
        <dbReference type="EMBL" id="ENX34458.1"/>
    </source>
</evidence>
<keyword evidence="2" id="KW-1185">Reference proteome</keyword>
<dbReference type="HOGENOM" id="CLU_460539_0_0_6"/>
<dbReference type="Proteomes" id="UP000013009">
    <property type="component" value="Unassembled WGS sequence"/>
</dbReference>
<sequence length="583" mass="68664">MLFKSTNTWHRNQDLNLVLFLGQKFDELFFDYTLDTYKPPALNPSFICREALSLINEIESETIDRNNLSYVLEELEWALRNDIVAKEMLTLDIDNFILKDENLRLGDVRLRLEVLERVLNPLAYFELCREMLVEKVSTSGSKKEISHLATLLASLLINIGISKQHIYEKAKEFFFSEKELTSVEDLNVFFESISPTHHHFEIFFLVSNEILMIKDAMKVFDIKVITELPNNLKVLAREQNLKKKKEELWVQVESIETYDRHTARRSAEARLEMVSDLFSLYAHKGKIKWRYDAIITQCCEDIDRIIKKAKSPMDKCVDEKPRVASKKLDFFLKNISLNRDAIRRFNRVVDLHSTALESDLPENQLINIWIAIETIVPSTVHGGGKVKKICNALEPILLKKYVNRLLINLIKDLIKWGRSKLTNILKKVDNYENKKIDQLVLELIALDRYNDLRQDLYRKLDNFHLLRYRVFEMAELFRKPKNVIDRIALHEKKVRWQLRRIYRTRNLIVHSGNSLPYIDTLIENSHDYLDQTMNSVVEYSCGTLDAKTLEQVFEMAKLDYDFFSKELNKIEKFDENNLSIFLI</sequence>
<name>N9PLW0_9GAMM</name>
<evidence type="ECO:0008006" key="3">
    <source>
        <dbReference type="Google" id="ProtNLM"/>
    </source>
</evidence>
<organism evidence="1 2">
    <name type="scientific">Acinetobacter colistiniresistens</name>
    <dbReference type="NCBI Taxonomy" id="280145"/>
    <lineage>
        <taxon>Bacteria</taxon>
        <taxon>Pseudomonadati</taxon>
        <taxon>Pseudomonadota</taxon>
        <taxon>Gammaproteobacteria</taxon>
        <taxon>Moraxellales</taxon>
        <taxon>Moraxellaceae</taxon>
        <taxon>Acinetobacter</taxon>
    </lineage>
</organism>